<evidence type="ECO:0000313" key="2">
    <source>
        <dbReference type="Proteomes" id="UP000672039"/>
    </source>
</evidence>
<proteinExistence type="predicted"/>
<dbReference type="RefSeq" id="WP_210223752.1">
    <property type="nucleotide sequence ID" value="NZ_CP072801.1"/>
</dbReference>
<organism evidence="1 2">
    <name type="scientific">Thiothrix litoralis</name>
    <dbReference type="NCBI Taxonomy" id="2891210"/>
    <lineage>
        <taxon>Bacteria</taxon>
        <taxon>Pseudomonadati</taxon>
        <taxon>Pseudomonadota</taxon>
        <taxon>Gammaproteobacteria</taxon>
        <taxon>Thiotrichales</taxon>
        <taxon>Thiotrichaceae</taxon>
        <taxon>Thiothrix</taxon>
    </lineage>
</organism>
<sequence>MNSIPKNTEIPNRINANKAIDGDNLSTEAKLGYSVAHIPIGRQRQVLITVGADTKSLTEWARLHGINKGLLSRRVSERRPLSQLFAASLRKTTCQNPAKQKYEAARAQLAMEENIRWVVYLPEVFAPCVRGLI</sequence>
<gene>
    <name evidence="1" type="ORF">J9253_06000</name>
</gene>
<evidence type="ECO:0000313" key="1">
    <source>
        <dbReference type="EMBL" id="QTR47485.1"/>
    </source>
</evidence>
<dbReference type="EMBL" id="CP072801">
    <property type="protein sequence ID" value="QTR47485.1"/>
    <property type="molecule type" value="Genomic_DNA"/>
</dbReference>
<accession>A0ABX7WUX5</accession>
<dbReference type="Proteomes" id="UP000672039">
    <property type="component" value="Chromosome"/>
</dbReference>
<reference evidence="1 2" key="1">
    <citation type="submission" date="2021-04" db="EMBL/GenBank/DDBJ databases">
        <title>Genomics, taxonomy and metabolism of representatives of sulfur bacteria of the genus Thiothrix: Thiothrix fructosivorans QT, Thiothrix unzii A1T and three new species, Thiothrix subterranea sp. nov., Thiothrix litoralis sp. nov. and 'Candidatus Thiothrix anitrata' sp. nov.</title>
        <authorList>
            <person name="Ravin N.V."/>
            <person name="Smolyakov D."/>
            <person name="Rudenko T.S."/>
            <person name="Mardanov A.V."/>
            <person name="Beletsky A.V."/>
            <person name="Markov N.D."/>
            <person name="Fomenkov A.I."/>
            <person name="Roberts R.J."/>
            <person name="Karnachuk O.V."/>
            <person name="Novikov A."/>
            <person name="Grabovich M.Y."/>
        </authorList>
    </citation>
    <scope>NUCLEOTIDE SEQUENCE [LARGE SCALE GENOMIC DNA]</scope>
    <source>
        <strain evidence="1 2">AS</strain>
    </source>
</reference>
<keyword evidence="2" id="KW-1185">Reference proteome</keyword>
<name>A0ABX7WUX5_9GAMM</name>
<protein>
    <submittedName>
        <fullName evidence="1">Uncharacterized protein</fullName>
    </submittedName>
</protein>